<comment type="function">
    <text evidence="18">Catalyzes the hydrolysis of ATP coupled with the transport of calcium.</text>
</comment>
<dbReference type="FunFam" id="2.70.150.10:FF:000028">
    <property type="entry name" value="Calcium-transporting ATPase"/>
    <property type="match status" value="1"/>
</dbReference>
<dbReference type="SUPFAM" id="SSF81665">
    <property type="entry name" value="Calcium ATPase, transmembrane domain M"/>
    <property type="match status" value="1"/>
</dbReference>
<comment type="caution">
    <text evidence="18">Lacks conserved residue(s) required for the propagation of feature annotation.</text>
</comment>
<dbReference type="Pfam" id="PF08282">
    <property type="entry name" value="Hydrolase_3"/>
    <property type="match status" value="1"/>
</dbReference>
<dbReference type="InterPro" id="IPR059000">
    <property type="entry name" value="ATPase_P-type_domA"/>
</dbReference>
<feature type="transmembrane region" description="Helical" evidence="18">
    <location>
        <begin position="1120"/>
        <end position="1140"/>
    </location>
</feature>
<feature type="compositionally biased region" description="Low complexity" evidence="19">
    <location>
        <begin position="192"/>
        <end position="201"/>
    </location>
</feature>
<evidence type="ECO:0000259" key="20">
    <source>
        <dbReference type="SMART" id="SM00831"/>
    </source>
</evidence>
<dbReference type="GO" id="GO:0005388">
    <property type="term" value="F:P-type calcium transporter activity"/>
    <property type="evidence" value="ECO:0007669"/>
    <property type="project" value="UniProtKB-EC"/>
</dbReference>
<keyword evidence="4 18" id="KW-0109">Calcium transport</keyword>
<evidence type="ECO:0000256" key="18">
    <source>
        <dbReference type="RuleBase" id="RU361146"/>
    </source>
</evidence>
<keyword evidence="8 18" id="KW-0106">Calcium</keyword>
<dbReference type="GO" id="GO:0006874">
    <property type="term" value="P:intracellular calcium ion homeostasis"/>
    <property type="evidence" value="ECO:0007669"/>
    <property type="project" value="UniProtKB-ARBA"/>
</dbReference>
<evidence type="ECO:0000256" key="4">
    <source>
        <dbReference type="ARBA" id="ARBA00022568"/>
    </source>
</evidence>
<evidence type="ECO:0000256" key="5">
    <source>
        <dbReference type="ARBA" id="ARBA00022692"/>
    </source>
</evidence>
<dbReference type="GO" id="GO:0005774">
    <property type="term" value="C:vacuolar membrane"/>
    <property type="evidence" value="ECO:0007669"/>
    <property type="project" value="UniProtKB-SubCell"/>
</dbReference>
<feature type="compositionally biased region" description="Polar residues" evidence="19">
    <location>
        <begin position="1245"/>
        <end position="1271"/>
    </location>
</feature>
<dbReference type="GO" id="GO:0005524">
    <property type="term" value="F:ATP binding"/>
    <property type="evidence" value="ECO:0007669"/>
    <property type="project" value="UniProtKB-KW"/>
</dbReference>
<dbReference type="InterPro" id="IPR001757">
    <property type="entry name" value="P_typ_ATPase"/>
</dbReference>
<dbReference type="InterPro" id="IPR023214">
    <property type="entry name" value="HAD_sf"/>
</dbReference>
<evidence type="ECO:0000256" key="13">
    <source>
        <dbReference type="ARBA" id="ARBA00023065"/>
    </source>
</evidence>
<dbReference type="InterPro" id="IPR008250">
    <property type="entry name" value="ATPase_P-typ_transduc_dom_A_sf"/>
</dbReference>
<keyword evidence="12 18" id="KW-1133">Transmembrane helix</keyword>
<evidence type="ECO:0000256" key="8">
    <source>
        <dbReference type="ARBA" id="ARBA00022837"/>
    </source>
</evidence>
<feature type="domain" description="Cation-transporting P-type ATPase N-terminal" evidence="20">
    <location>
        <begin position="238"/>
        <end position="296"/>
    </location>
</feature>
<evidence type="ECO:0000256" key="6">
    <source>
        <dbReference type="ARBA" id="ARBA00022723"/>
    </source>
</evidence>
<keyword evidence="7 18" id="KW-0547">Nucleotide-binding</keyword>
<feature type="transmembrane region" description="Helical" evidence="18">
    <location>
        <begin position="309"/>
        <end position="330"/>
    </location>
</feature>
<dbReference type="InterPro" id="IPR023299">
    <property type="entry name" value="ATPase_P-typ_cyto_dom_N"/>
</dbReference>
<feature type="transmembrane region" description="Helical" evidence="18">
    <location>
        <begin position="280"/>
        <end position="297"/>
    </location>
</feature>
<feature type="region of interest" description="Disordered" evidence="19">
    <location>
        <begin position="1243"/>
        <end position="1280"/>
    </location>
</feature>
<keyword evidence="6" id="KW-0479">Metal-binding</keyword>
<feature type="compositionally biased region" description="Low complexity" evidence="19">
    <location>
        <begin position="50"/>
        <end position="74"/>
    </location>
</feature>
<dbReference type="NCBIfam" id="TIGR01494">
    <property type="entry name" value="ATPase_P-type"/>
    <property type="match status" value="2"/>
</dbReference>
<dbReference type="InterPro" id="IPR006408">
    <property type="entry name" value="P-type_ATPase_IIB"/>
</dbReference>
<gene>
    <name evidence="21" type="ORF">L207DRAFT_456321</name>
</gene>
<dbReference type="Pfam" id="PF00122">
    <property type="entry name" value="E1-E2_ATPase"/>
    <property type="match status" value="1"/>
</dbReference>
<evidence type="ECO:0000256" key="3">
    <source>
        <dbReference type="ARBA" id="ARBA00022554"/>
    </source>
</evidence>
<organism evidence="21 22">
    <name type="scientific">Hyaloscypha variabilis (strain UAMH 11265 / GT02V1 / F)</name>
    <name type="common">Meliniomyces variabilis</name>
    <dbReference type="NCBI Taxonomy" id="1149755"/>
    <lineage>
        <taxon>Eukaryota</taxon>
        <taxon>Fungi</taxon>
        <taxon>Dikarya</taxon>
        <taxon>Ascomycota</taxon>
        <taxon>Pezizomycotina</taxon>
        <taxon>Leotiomycetes</taxon>
        <taxon>Helotiales</taxon>
        <taxon>Hyaloscyphaceae</taxon>
        <taxon>Hyaloscypha</taxon>
        <taxon>Hyaloscypha variabilis</taxon>
    </lineage>
</organism>
<keyword evidence="9 18" id="KW-0067">ATP-binding</keyword>
<dbReference type="PRINTS" id="PR00121">
    <property type="entry name" value="NAKATPASE"/>
</dbReference>
<dbReference type="EC" id="7.2.2.10" evidence="18"/>
<dbReference type="Gene3D" id="1.20.1110.10">
    <property type="entry name" value="Calcium-transporting ATPase, transmembrane domain"/>
    <property type="match status" value="1"/>
</dbReference>
<dbReference type="SFLD" id="SFLDG00002">
    <property type="entry name" value="C1.7:_P-type_atpase_like"/>
    <property type="match status" value="1"/>
</dbReference>
<dbReference type="STRING" id="1149755.A0A2J6RUD3"/>
<dbReference type="PANTHER" id="PTHR24093:SF369">
    <property type="entry name" value="CALCIUM-TRANSPORTING ATPASE"/>
    <property type="match status" value="1"/>
</dbReference>
<dbReference type="SUPFAM" id="SSF56784">
    <property type="entry name" value="HAD-like"/>
    <property type="match status" value="1"/>
</dbReference>
<dbReference type="InterPro" id="IPR006068">
    <property type="entry name" value="ATPase_P-typ_cation-transptr_C"/>
</dbReference>
<keyword evidence="14 18" id="KW-0472">Membrane</keyword>
<protein>
    <recommendedName>
        <fullName evidence="18">Calcium-transporting ATPase</fullName>
        <ecNumber evidence="18">7.2.2.10</ecNumber>
    </recommendedName>
</protein>
<feature type="compositionally biased region" description="Polar residues" evidence="19">
    <location>
        <begin position="115"/>
        <end position="131"/>
    </location>
</feature>
<dbReference type="SMART" id="SM00831">
    <property type="entry name" value="Cation_ATPase_N"/>
    <property type="match status" value="1"/>
</dbReference>
<evidence type="ECO:0000256" key="7">
    <source>
        <dbReference type="ARBA" id="ARBA00022741"/>
    </source>
</evidence>
<feature type="transmembrane region" description="Helical" evidence="18">
    <location>
        <begin position="486"/>
        <end position="504"/>
    </location>
</feature>
<evidence type="ECO:0000256" key="16">
    <source>
        <dbReference type="ARBA" id="ARBA00048694"/>
    </source>
</evidence>
<dbReference type="InterPro" id="IPR036412">
    <property type="entry name" value="HAD-like_sf"/>
</dbReference>
<feature type="region of interest" description="Disordered" evidence="19">
    <location>
        <begin position="115"/>
        <end position="154"/>
    </location>
</feature>
<dbReference type="PRINTS" id="PR00119">
    <property type="entry name" value="CATATPASE"/>
</dbReference>
<dbReference type="NCBIfam" id="TIGR01517">
    <property type="entry name" value="ATPase-IIB_Ca"/>
    <property type="match status" value="1"/>
</dbReference>
<comment type="catalytic activity">
    <reaction evidence="16 18">
        <text>Ca(2+)(in) + ATP + H2O = Ca(2+)(out) + ADP + phosphate + H(+)</text>
        <dbReference type="Rhea" id="RHEA:18105"/>
        <dbReference type="ChEBI" id="CHEBI:15377"/>
        <dbReference type="ChEBI" id="CHEBI:15378"/>
        <dbReference type="ChEBI" id="CHEBI:29108"/>
        <dbReference type="ChEBI" id="CHEBI:30616"/>
        <dbReference type="ChEBI" id="CHEBI:43474"/>
        <dbReference type="ChEBI" id="CHEBI:456216"/>
        <dbReference type="EC" id="7.2.2.10"/>
    </reaction>
</comment>
<feature type="compositionally biased region" description="Low complexity" evidence="19">
    <location>
        <begin position="208"/>
        <end position="218"/>
    </location>
</feature>
<dbReference type="Gene3D" id="2.70.150.10">
    <property type="entry name" value="Calcium-transporting ATPase, cytoplasmic transduction domain A"/>
    <property type="match status" value="1"/>
</dbReference>
<dbReference type="PANTHER" id="PTHR24093">
    <property type="entry name" value="CATION TRANSPORTING ATPASE"/>
    <property type="match status" value="1"/>
</dbReference>
<evidence type="ECO:0000256" key="10">
    <source>
        <dbReference type="ARBA" id="ARBA00022842"/>
    </source>
</evidence>
<keyword evidence="5 18" id="KW-0812">Transmembrane</keyword>
<dbReference type="SFLD" id="SFLDS00003">
    <property type="entry name" value="Haloacid_Dehalogenase"/>
    <property type="match status" value="1"/>
</dbReference>
<evidence type="ECO:0000256" key="9">
    <source>
        <dbReference type="ARBA" id="ARBA00022840"/>
    </source>
</evidence>
<dbReference type="InterPro" id="IPR004014">
    <property type="entry name" value="ATPase_P-typ_cation-transptr_N"/>
</dbReference>
<dbReference type="Pfam" id="PF13246">
    <property type="entry name" value="Cation_ATPase"/>
    <property type="match status" value="1"/>
</dbReference>
<dbReference type="SUPFAM" id="SSF81660">
    <property type="entry name" value="Metal cation-transporting ATPase, ATP-binding domain N"/>
    <property type="match status" value="1"/>
</dbReference>
<dbReference type="EMBL" id="KZ613943">
    <property type="protein sequence ID" value="PMD42124.1"/>
    <property type="molecule type" value="Genomic_DNA"/>
</dbReference>
<keyword evidence="3" id="KW-0926">Vacuole</keyword>
<evidence type="ECO:0000313" key="21">
    <source>
        <dbReference type="EMBL" id="PMD42124.1"/>
    </source>
</evidence>
<evidence type="ECO:0000256" key="17">
    <source>
        <dbReference type="ARBA" id="ARBA00059328"/>
    </source>
</evidence>
<dbReference type="CDD" id="cd02081">
    <property type="entry name" value="P-type_ATPase_Ca_PMCA-like"/>
    <property type="match status" value="1"/>
</dbReference>
<dbReference type="FunFam" id="1.20.1110.10:FF:000039">
    <property type="entry name" value="Calcium-transporting ATPase"/>
    <property type="match status" value="1"/>
</dbReference>
<accession>A0A2J6RUD3</accession>
<evidence type="ECO:0000256" key="15">
    <source>
        <dbReference type="ARBA" id="ARBA00038148"/>
    </source>
</evidence>
<proteinExistence type="inferred from homology"/>
<dbReference type="Pfam" id="PF00689">
    <property type="entry name" value="Cation_ATPase_C"/>
    <property type="match status" value="1"/>
</dbReference>
<sequence>MAGAQEAAEPEPVGMQRQRAPTITIVASTGDPEPPPSSDYHSETLFSSAPNSPLLSTESLSSPHSSSQTSARHSTYPDSGAFLAIPGTHSRRESLDQAHSVSSYGGETLLQTSTVSDYGGTRRNSGASLNGTDHDFSPLIMPSDEEDEDEIVGNPFPLSPKALSILVDSKSIPAFRALGGLRGITRGLRTDSKSGLSLSEGSLDENESSGLGTGSTSSRPLDYRTFSAAKPRRNNGFTHGQLTDSELYVDRKRIFGENRLPEKKSKSLLEIMWITFNDKVLIILSIVAAISLALGLYQDSVQSDDGPKVRWVEGVTIMVAVVIVVVVGSLNDYQKERQFIKLNKTKDDRVVKAIRSGKSMEISVYDILAGDVLYIEPGDLIPADGIFISGHNVVCDESSATGESDQMKKTSGDEVMAHIETGASLYKLDPFIISGSKVLEGVGTYMVTAVGVHSSYGKLMMSFTSENEPTPLQTKLNTLASQISKIGCAIALLLFIVLVIRFLVHLPNNTGTPSQKGQEFLQMLIVSITIIVIAVPEGLPLAVILALAFAVTRMLKDNNLVRVLRACEAMGNITSVCTDKTGTLTLNKMTVVAGTLSDDFRFAEPEEIAHRNEEQVNPGAAASQAVDVPMSTLASRLSAEIKELLVQSIAINSTAFESREDGKQTFIGSKTETALLSFSSTFLGMRPVSEERANAEVVQMIPFDSRRKCMAAVIRISDFHYRLLVKGAPEILLRKCTRIVTDIARPLAATELSDFDSMTRTIDTYATKSLRTIAMAYRDFSYWPPYEAKTMPNDPKEAVFEDVFQDMVFLGVVGIRDPVRLGVKEAVAQCQHAGVCVRMVTGDSVKTAVAVAQECGIYTPGGRVIEGPEFRKLSHMQMDEIIPDLQVLARSSPEDKRILVKRLKALGETVAVTGDGTNDGPALKTADVGFSMGIAGTEVAKEASSIVLMDDNFASIVKALEWGRTINDAVKKFLQFQLTVNVTAVILTFVSAIASNKEEPILTPVQLLWVNLIMDTFAALALATDPPPPSILDRKPEPRSTPLITLKMWKMIIGQSIYQLAVTLALNFAGNEILGYKTEVEKDHLETLVFNIYVWMQFFNQYNNRRLDNKFNILEGIHRNYFFIGINIIMVSGQLLIVNFGGEALSTHPLNATQWLISLALGALSLLVGILVRLIPDSLILALVHMIFPPNKSPYLTIPITPRFRWYDPIENVRDELYFFKFVRGRHRWSGFFAAPSATPKTPILSRSSTDNMDSGSSVNLPPGSTRSLSPTKVVGSRSRSRSALAPAAVMAGVIAGSIAGWNPREIGGEEE</sequence>
<evidence type="ECO:0000256" key="19">
    <source>
        <dbReference type="SAM" id="MobiDB-lite"/>
    </source>
</evidence>
<feature type="transmembrane region" description="Helical" evidence="18">
    <location>
        <begin position="1152"/>
        <end position="1175"/>
    </location>
</feature>
<keyword evidence="11" id="KW-1278">Translocase</keyword>
<keyword evidence="22" id="KW-1185">Reference proteome</keyword>
<feature type="region of interest" description="Disordered" evidence="19">
    <location>
        <begin position="1"/>
        <end position="85"/>
    </location>
</feature>
<evidence type="ECO:0000313" key="22">
    <source>
        <dbReference type="Proteomes" id="UP000235786"/>
    </source>
</evidence>
<dbReference type="Gene3D" id="3.40.1110.10">
    <property type="entry name" value="Calcium-transporting ATPase, cytoplasmic domain N"/>
    <property type="match status" value="1"/>
</dbReference>
<dbReference type="Pfam" id="PF00690">
    <property type="entry name" value="Cation_ATPase_N"/>
    <property type="match status" value="1"/>
</dbReference>
<dbReference type="GO" id="GO:0005886">
    <property type="term" value="C:plasma membrane"/>
    <property type="evidence" value="ECO:0007669"/>
    <property type="project" value="TreeGrafter"/>
</dbReference>
<evidence type="ECO:0000256" key="12">
    <source>
        <dbReference type="ARBA" id="ARBA00022989"/>
    </source>
</evidence>
<dbReference type="PROSITE" id="PS00154">
    <property type="entry name" value="ATPASE_E1_E2"/>
    <property type="match status" value="1"/>
</dbReference>
<evidence type="ECO:0000256" key="1">
    <source>
        <dbReference type="ARBA" id="ARBA00004128"/>
    </source>
</evidence>
<feature type="transmembrane region" description="Helical" evidence="18">
    <location>
        <begin position="524"/>
        <end position="552"/>
    </location>
</feature>
<evidence type="ECO:0000256" key="2">
    <source>
        <dbReference type="ARBA" id="ARBA00022448"/>
    </source>
</evidence>
<evidence type="ECO:0000256" key="11">
    <source>
        <dbReference type="ARBA" id="ARBA00022967"/>
    </source>
</evidence>
<feature type="region of interest" description="Disordered" evidence="19">
    <location>
        <begin position="192"/>
        <end position="222"/>
    </location>
</feature>
<keyword evidence="13 18" id="KW-0406">Ion transport</keyword>
<dbReference type="InterPro" id="IPR018303">
    <property type="entry name" value="ATPase_P-typ_P_site"/>
</dbReference>
<dbReference type="GO" id="GO:0046872">
    <property type="term" value="F:metal ion binding"/>
    <property type="evidence" value="ECO:0007669"/>
    <property type="project" value="UniProtKB-KW"/>
</dbReference>
<dbReference type="GO" id="GO:0016887">
    <property type="term" value="F:ATP hydrolysis activity"/>
    <property type="evidence" value="ECO:0007669"/>
    <property type="project" value="InterPro"/>
</dbReference>
<dbReference type="SUPFAM" id="SSF81653">
    <property type="entry name" value="Calcium ATPase, transduction domain A"/>
    <property type="match status" value="1"/>
</dbReference>
<keyword evidence="2 18" id="KW-0813">Transport</keyword>
<comment type="similarity">
    <text evidence="15 18">Belongs to the cation transport ATPase (P-type) (TC 3.A.3) family.</text>
</comment>
<comment type="subcellular location">
    <subcellularLocation>
        <location evidence="18">Membrane</location>
        <topology evidence="18">Multi-pass membrane protein</topology>
    </subcellularLocation>
    <subcellularLocation>
        <location evidence="1">Vacuole membrane</location>
        <topology evidence="1">Multi-pass membrane protein</topology>
    </subcellularLocation>
</comment>
<dbReference type="InterPro" id="IPR023298">
    <property type="entry name" value="ATPase_P-typ_TM_dom_sf"/>
</dbReference>
<reference evidence="21 22" key="1">
    <citation type="submission" date="2016-04" db="EMBL/GenBank/DDBJ databases">
        <title>A degradative enzymes factory behind the ericoid mycorrhizal symbiosis.</title>
        <authorList>
            <consortium name="DOE Joint Genome Institute"/>
            <person name="Martino E."/>
            <person name="Morin E."/>
            <person name="Grelet G."/>
            <person name="Kuo A."/>
            <person name="Kohler A."/>
            <person name="Daghino S."/>
            <person name="Barry K."/>
            <person name="Choi C."/>
            <person name="Cichocki N."/>
            <person name="Clum A."/>
            <person name="Copeland A."/>
            <person name="Hainaut M."/>
            <person name="Haridas S."/>
            <person name="Labutti K."/>
            <person name="Lindquist E."/>
            <person name="Lipzen A."/>
            <person name="Khouja H.-R."/>
            <person name="Murat C."/>
            <person name="Ohm R."/>
            <person name="Olson A."/>
            <person name="Spatafora J."/>
            <person name="Veneault-Fourrey C."/>
            <person name="Henrissat B."/>
            <person name="Grigoriev I."/>
            <person name="Martin F."/>
            <person name="Perotto S."/>
        </authorList>
    </citation>
    <scope>NUCLEOTIDE SEQUENCE [LARGE SCALE GENOMIC DNA]</scope>
    <source>
        <strain evidence="21 22">F</strain>
    </source>
</reference>
<evidence type="ECO:0000256" key="14">
    <source>
        <dbReference type="ARBA" id="ARBA00023136"/>
    </source>
</evidence>
<dbReference type="FunFam" id="3.40.1110.10:FF:000031">
    <property type="entry name" value="Calcium-transporting ATPase"/>
    <property type="match status" value="1"/>
</dbReference>
<dbReference type="SFLD" id="SFLDF00027">
    <property type="entry name" value="p-type_atpase"/>
    <property type="match status" value="1"/>
</dbReference>
<dbReference type="Gene3D" id="3.40.50.1000">
    <property type="entry name" value="HAD superfamily/HAD-like"/>
    <property type="match status" value="1"/>
</dbReference>
<name>A0A2J6RUD3_HYAVF</name>
<keyword evidence="10" id="KW-0460">Magnesium</keyword>
<comment type="function">
    <text evidence="17">This magnesium-dependent enzyme catalyzes the hydrolysis of ATP coupled with the transport of calcium. Transports the calcium to the vacuole and participates in the control of the cytosolic free calcium.</text>
</comment>
<dbReference type="InterPro" id="IPR044492">
    <property type="entry name" value="P_typ_ATPase_HD_dom"/>
</dbReference>
<dbReference type="OrthoDB" id="3352408at2759"/>
<dbReference type="Proteomes" id="UP000235786">
    <property type="component" value="Unassembled WGS sequence"/>
</dbReference>
<dbReference type="FunFam" id="3.40.50.1000:FF:000018">
    <property type="entry name" value="Calcium-transporting ATPase"/>
    <property type="match status" value="1"/>
</dbReference>